<keyword evidence="5" id="KW-0732">Signal</keyword>
<dbReference type="EMBL" id="CCKQ01013163">
    <property type="protein sequence ID" value="CDW84799.1"/>
    <property type="molecule type" value="Genomic_DNA"/>
</dbReference>
<dbReference type="GO" id="GO:0016042">
    <property type="term" value="P:lipid catabolic process"/>
    <property type="evidence" value="ECO:0007669"/>
    <property type="project" value="UniProtKB-UniRule"/>
</dbReference>
<gene>
    <name evidence="7" type="primary">Contig2963.g3169</name>
    <name evidence="7" type="ORF">STYLEM_13867</name>
</gene>
<feature type="signal peptide" evidence="5">
    <location>
        <begin position="1"/>
        <end position="20"/>
    </location>
</feature>
<protein>
    <submittedName>
        <fullName evidence="7">Patatin</fullName>
    </submittedName>
</protein>
<feature type="domain" description="PNPLA" evidence="6">
    <location>
        <begin position="33"/>
        <end position="373"/>
    </location>
</feature>
<feature type="short sequence motif" description="GXSXG" evidence="3">
    <location>
        <begin position="85"/>
        <end position="89"/>
    </location>
</feature>
<reference evidence="7 8" key="1">
    <citation type="submission" date="2014-06" db="EMBL/GenBank/DDBJ databases">
        <authorList>
            <person name="Swart Estienne"/>
        </authorList>
    </citation>
    <scope>NUCLEOTIDE SEQUENCE [LARGE SCALE GENOMIC DNA]</scope>
    <source>
        <strain evidence="7 8">130c</strain>
    </source>
</reference>
<keyword evidence="2 3" id="KW-0443">Lipid metabolism</keyword>
<evidence type="ECO:0000259" key="6">
    <source>
        <dbReference type="PROSITE" id="PS51635"/>
    </source>
</evidence>
<evidence type="ECO:0000256" key="1">
    <source>
        <dbReference type="ARBA" id="ARBA00010240"/>
    </source>
</evidence>
<feature type="transmembrane region" description="Helical" evidence="4">
    <location>
        <begin position="137"/>
        <end position="158"/>
    </location>
</feature>
<evidence type="ECO:0000256" key="4">
    <source>
        <dbReference type="SAM" id="Phobius"/>
    </source>
</evidence>
<keyword evidence="3" id="KW-0442">Lipid degradation</keyword>
<dbReference type="InParanoid" id="A0A078ARF6"/>
<evidence type="ECO:0000256" key="2">
    <source>
        <dbReference type="ARBA" id="ARBA00023098"/>
    </source>
</evidence>
<accession>A0A078ARF6</accession>
<organism evidence="7 8">
    <name type="scientific">Stylonychia lemnae</name>
    <name type="common">Ciliate</name>
    <dbReference type="NCBI Taxonomy" id="5949"/>
    <lineage>
        <taxon>Eukaryota</taxon>
        <taxon>Sar</taxon>
        <taxon>Alveolata</taxon>
        <taxon>Ciliophora</taxon>
        <taxon>Intramacronucleata</taxon>
        <taxon>Spirotrichea</taxon>
        <taxon>Stichotrichia</taxon>
        <taxon>Sporadotrichida</taxon>
        <taxon>Oxytrichidae</taxon>
        <taxon>Stylonychinae</taxon>
        <taxon>Stylonychia</taxon>
    </lineage>
</organism>
<keyword evidence="4" id="KW-1133">Transmembrane helix</keyword>
<dbReference type="OrthoDB" id="10049552at2759"/>
<dbReference type="PANTHER" id="PTHR32176:SF92">
    <property type="entry name" value="XYLOSE ISOMERASE"/>
    <property type="match status" value="1"/>
</dbReference>
<keyword evidence="4" id="KW-0472">Membrane</keyword>
<feature type="short sequence motif" description="GXGXXG" evidence="3">
    <location>
        <begin position="37"/>
        <end position="42"/>
    </location>
</feature>
<keyword evidence="4" id="KW-0812">Transmembrane</keyword>
<dbReference type="InterPro" id="IPR016035">
    <property type="entry name" value="Acyl_Trfase/lysoPLipase"/>
</dbReference>
<dbReference type="GO" id="GO:0004620">
    <property type="term" value="F:phospholipase activity"/>
    <property type="evidence" value="ECO:0007669"/>
    <property type="project" value="TreeGrafter"/>
</dbReference>
<feature type="active site" description="Proton acceptor" evidence="3">
    <location>
        <position position="360"/>
    </location>
</feature>
<feature type="transmembrane region" description="Helical" evidence="4">
    <location>
        <begin position="248"/>
        <end position="270"/>
    </location>
</feature>
<dbReference type="AlphaFoldDB" id="A0A078ARF6"/>
<feature type="active site" description="Nucleophile" evidence="3">
    <location>
        <position position="87"/>
    </location>
</feature>
<dbReference type="Proteomes" id="UP000039865">
    <property type="component" value="Unassembled WGS sequence"/>
</dbReference>
<dbReference type="Pfam" id="PF01734">
    <property type="entry name" value="Patatin"/>
    <property type="match status" value="1"/>
</dbReference>
<dbReference type="PROSITE" id="PS51635">
    <property type="entry name" value="PNPLA"/>
    <property type="match status" value="1"/>
</dbReference>
<proteinExistence type="inferred from homology"/>
<evidence type="ECO:0000256" key="5">
    <source>
        <dbReference type="SAM" id="SignalP"/>
    </source>
</evidence>
<feature type="short sequence motif" description="DGA/G" evidence="3">
    <location>
        <begin position="360"/>
        <end position="362"/>
    </location>
</feature>
<dbReference type="SUPFAM" id="SSF52151">
    <property type="entry name" value="FabD/lysophospholipase-like"/>
    <property type="match status" value="1"/>
</dbReference>
<comment type="similarity">
    <text evidence="1">Belongs to the patatin family.</text>
</comment>
<evidence type="ECO:0000313" key="8">
    <source>
        <dbReference type="Proteomes" id="UP000039865"/>
    </source>
</evidence>
<feature type="chain" id="PRO_5001729658" evidence="5">
    <location>
        <begin position="21"/>
        <end position="515"/>
    </location>
</feature>
<dbReference type="GO" id="GO:0047372">
    <property type="term" value="F:monoacylglycerol lipase activity"/>
    <property type="evidence" value="ECO:0007669"/>
    <property type="project" value="TreeGrafter"/>
</dbReference>
<evidence type="ECO:0000313" key="7">
    <source>
        <dbReference type="EMBL" id="CDW84799.1"/>
    </source>
</evidence>
<keyword evidence="3" id="KW-0378">Hydrolase</keyword>
<dbReference type="InterPro" id="IPR002641">
    <property type="entry name" value="PNPLA_dom"/>
</dbReference>
<dbReference type="OMA" id="QHSPRIF"/>
<dbReference type="PANTHER" id="PTHR32176">
    <property type="entry name" value="XYLOSE ISOMERASE"/>
    <property type="match status" value="1"/>
</dbReference>
<keyword evidence="8" id="KW-1185">Reference proteome</keyword>
<name>A0A078ARF6_STYLE</name>
<evidence type="ECO:0000256" key="3">
    <source>
        <dbReference type="PROSITE-ProRule" id="PRU01161"/>
    </source>
</evidence>
<sequence length="515" mass="58079">MKLLLTLPILTLLLALSTRALVTEDQGRTWNILSLDGGGIRGLITAKVVDYMETYAYEYAVVEYCIEERSSKKISMAELFDLVAGTSTGSLLATALVIPNDDPLTNDTVINKFWAQKAIEVYTIRAPQVFTKFQMSFKFRIIGVLIITTIGLFVGFLVGRKMYVNAQFEESIKALKQLVKSRKQSIKGKENKNLTELVAKSIQNKFVEDDQKELLGEIQTGSLSTVEDAEDKIFNEEMKYMEKKGRKWIVMIVGGFVFAVLGWVLMPYIFMLTKSSYDRSGIEEICKEMFGNVKIEDALTNEVNIISYEYNSHQPRIFSKFSAARSPGNFSVGLSNASQASSAAPIYFDPKVIGDQVLIDGGVIANNPAFYSYLHSKYANNQKKVRVISVGTGEQKTKEIDPKNIDKITWALQIGALITSTEATTHDYLMMRELPKNYFRFQKTMTDSLALDSYEEEDIQKLLKYGEDLIKEKQDDIKKSIRMVVDDVVGGQWEFKSCHPHPKPLQPAEPPVKLI</sequence>
<dbReference type="Gene3D" id="3.40.1090.10">
    <property type="entry name" value="Cytosolic phospholipase A2 catalytic domain"/>
    <property type="match status" value="2"/>
</dbReference>